<sequence>MASGLRLRVAIRDMLNWAGCLPGPHRPSCKTTSQWGRK</sequence>
<name>A0A834T7F9_9FABA</name>
<reference evidence="1" key="1">
    <citation type="submission" date="2020-09" db="EMBL/GenBank/DDBJ databases">
        <title>Genome-Enabled Discovery of Anthraquinone Biosynthesis in Senna tora.</title>
        <authorList>
            <person name="Kang S.-H."/>
            <person name="Pandey R.P."/>
            <person name="Lee C.-M."/>
            <person name="Sim J.-S."/>
            <person name="Jeong J.-T."/>
            <person name="Choi B.-S."/>
            <person name="Jung M."/>
            <person name="Ginzburg D."/>
            <person name="Zhao K."/>
            <person name="Won S.Y."/>
            <person name="Oh T.-J."/>
            <person name="Yu Y."/>
            <person name="Kim N.-H."/>
            <person name="Lee O.R."/>
            <person name="Lee T.-H."/>
            <person name="Bashyal P."/>
            <person name="Kim T.-S."/>
            <person name="Lee W.-H."/>
            <person name="Kawkins C."/>
            <person name="Kim C.-K."/>
            <person name="Kim J.S."/>
            <person name="Ahn B.O."/>
            <person name="Rhee S.Y."/>
            <person name="Sohng J.K."/>
        </authorList>
    </citation>
    <scope>NUCLEOTIDE SEQUENCE</scope>
    <source>
        <tissue evidence="1">Leaf</tissue>
    </source>
</reference>
<evidence type="ECO:0000313" key="1">
    <source>
        <dbReference type="EMBL" id="KAF7816476.1"/>
    </source>
</evidence>
<gene>
    <name evidence="1" type="ORF">G2W53_030445</name>
</gene>
<comment type="caution">
    <text evidence="1">The sequence shown here is derived from an EMBL/GenBank/DDBJ whole genome shotgun (WGS) entry which is preliminary data.</text>
</comment>
<accession>A0A834T7F9</accession>
<keyword evidence="2" id="KW-1185">Reference proteome</keyword>
<proteinExistence type="predicted"/>
<protein>
    <submittedName>
        <fullName evidence="1">Uncharacterized protein</fullName>
    </submittedName>
</protein>
<dbReference type="EMBL" id="JAAIUW010000009">
    <property type="protein sequence ID" value="KAF7816476.1"/>
    <property type="molecule type" value="Genomic_DNA"/>
</dbReference>
<dbReference type="Proteomes" id="UP000634136">
    <property type="component" value="Unassembled WGS sequence"/>
</dbReference>
<organism evidence="1 2">
    <name type="scientific">Senna tora</name>
    <dbReference type="NCBI Taxonomy" id="362788"/>
    <lineage>
        <taxon>Eukaryota</taxon>
        <taxon>Viridiplantae</taxon>
        <taxon>Streptophyta</taxon>
        <taxon>Embryophyta</taxon>
        <taxon>Tracheophyta</taxon>
        <taxon>Spermatophyta</taxon>
        <taxon>Magnoliopsida</taxon>
        <taxon>eudicotyledons</taxon>
        <taxon>Gunneridae</taxon>
        <taxon>Pentapetalae</taxon>
        <taxon>rosids</taxon>
        <taxon>fabids</taxon>
        <taxon>Fabales</taxon>
        <taxon>Fabaceae</taxon>
        <taxon>Caesalpinioideae</taxon>
        <taxon>Cassia clade</taxon>
        <taxon>Senna</taxon>
    </lineage>
</organism>
<dbReference type="AlphaFoldDB" id="A0A834T7F9"/>
<evidence type="ECO:0000313" key="2">
    <source>
        <dbReference type="Proteomes" id="UP000634136"/>
    </source>
</evidence>